<dbReference type="AlphaFoldDB" id="R0GG80"/>
<dbReference type="PANTHER" id="PTHR31973">
    <property type="entry name" value="POLYPROTEIN, PUTATIVE-RELATED"/>
    <property type="match status" value="1"/>
</dbReference>
<evidence type="ECO:0000256" key="4">
    <source>
        <dbReference type="PROSITE-ProRule" id="PRU00325"/>
    </source>
</evidence>
<gene>
    <name evidence="7" type="ORF">CARUB_v10006926mg</name>
</gene>
<dbReference type="STRING" id="81985.R0GG80"/>
<protein>
    <recommendedName>
        <fullName evidence="6">SWIM-type domain-containing protein</fullName>
    </recommendedName>
</protein>
<evidence type="ECO:0000313" key="7">
    <source>
        <dbReference type="EMBL" id="EOA15769.1"/>
    </source>
</evidence>
<dbReference type="Pfam" id="PF03108">
    <property type="entry name" value="DBD_Tnp_Mut"/>
    <property type="match status" value="1"/>
</dbReference>
<dbReference type="InterPro" id="IPR007527">
    <property type="entry name" value="Znf_SWIM"/>
</dbReference>
<evidence type="ECO:0000313" key="8">
    <source>
        <dbReference type="Proteomes" id="UP000029121"/>
    </source>
</evidence>
<evidence type="ECO:0000256" key="2">
    <source>
        <dbReference type="ARBA" id="ARBA00022771"/>
    </source>
</evidence>
<keyword evidence="3" id="KW-0862">Zinc</keyword>
<dbReference type="InterPro" id="IPR006564">
    <property type="entry name" value="Znf_PMZ"/>
</dbReference>
<dbReference type="Pfam" id="PF04434">
    <property type="entry name" value="SWIM"/>
    <property type="match status" value="1"/>
</dbReference>
<dbReference type="GO" id="GO:0008270">
    <property type="term" value="F:zinc ion binding"/>
    <property type="evidence" value="ECO:0007669"/>
    <property type="project" value="UniProtKB-KW"/>
</dbReference>
<dbReference type="Pfam" id="PF10551">
    <property type="entry name" value="MULE"/>
    <property type="match status" value="1"/>
</dbReference>
<dbReference type="EMBL" id="KB870811">
    <property type="protein sequence ID" value="EOA15769.1"/>
    <property type="molecule type" value="Genomic_DNA"/>
</dbReference>
<keyword evidence="2 4" id="KW-0863">Zinc-finger</keyword>
<dbReference type="Proteomes" id="UP000029121">
    <property type="component" value="Unassembled WGS sequence"/>
</dbReference>
<name>R0GG80_9BRAS</name>
<keyword evidence="1" id="KW-0479">Metal-binding</keyword>
<sequence>MGRCMSISKETTFDVFETKVANVLGVDLCKNKIWLSFWYPGESAAFTQGKMPPITITNDVQLTQYKIKHTEYGGLYLYATVFVRGGYEGMLSTIHSGGQLEKAVDNNTLGHYVEHVRDDGHMQDETSPKAMDKKYGVDVTSPHLSEEPYCVAEHMVTLEDEVLLDHLENVEAMHKAHSREEKGMREKRRRDLIDEDDQMAVDMLAELFDEANGVSKQTCLGSGDDTDYDFDEWTDRINKEYPPDWDPFVNVGGMQRDVGSNEMEMSAPVVHRALKVGQGSGVVKGMGHMRRDRWRRPTQPCRRMFANKDDMRNTLSLYAMKRLFSYRINKSDKERVIVNCVDKKCGWRVYATTHKGSENLEIKTVQLTHSCDVASRSRYGEKATAKVLADLLKSKFETGKKGPRACDLPGMVLSELNVTISYTKAWNAKELAIAAARGDEEESYRFLATYLHLLKTTNPGTITDMHTTKDNTNKVLFKYLFFAFGASISGYKYLRKVIVIDGTAMKGKYKGCLVAASGQDGNMQVYPLAFGVVDGENTPGWVWFFKNLKKFVPDEEDLVFVSDRHASIYAGLREVYPLAHHGSCTVHLVRNVRHNFDCDGLASIVNKEARAYTVGDFRVWWAEIKGRSQKCAAYLTAIGLPHWTLSHFPGIRYNIMSSNISESLNAAMQKAIDYPVVPMVEFIRAMLMRWFYLRRIKANKARTRCTPEIEAILIEHLREALNCAVLSASEWVYQVNDGSGCSFIVDLENKTCTCRVFDVLKVPCCHALAARGVRQLDVYSFVDQSYFVEPWQKKYEKVIMPVPKERDTDIPPVVNEVPINPPKERRGGGRPRKRRIPSQGEKRRVRKRKNRARCGRCYGVGHNRKTCSNLI</sequence>
<feature type="domain" description="SWIM-type" evidence="6">
    <location>
        <begin position="743"/>
        <end position="775"/>
    </location>
</feature>
<accession>R0GG80</accession>
<evidence type="ECO:0000256" key="1">
    <source>
        <dbReference type="ARBA" id="ARBA00022723"/>
    </source>
</evidence>
<feature type="region of interest" description="Disordered" evidence="5">
    <location>
        <begin position="810"/>
        <end position="849"/>
    </location>
</feature>
<evidence type="ECO:0000256" key="3">
    <source>
        <dbReference type="ARBA" id="ARBA00022833"/>
    </source>
</evidence>
<dbReference type="InterPro" id="IPR018289">
    <property type="entry name" value="MULE_transposase_dom"/>
</dbReference>
<evidence type="ECO:0000256" key="5">
    <source>
        <dbReference type="SAM" id="MobiDB-lite"/>
    </source>
</evidence>
<reference evidence="8" key="1">
    <citation type="journal article" date="2013" name="Nat. Genet.">
        <title>The Capsella rubella genome and the genomic consequences of rapid mating system evolution.</title>
        <authorList>
            <person name="Slotte T."/>
            <person name="Hazzouri K.M."/>
            <person name="Agren J.A."/>
            <person name="Koenig D."/>
            <person name="Maumus F."/>
            <person name="Guo Y.L."/>
            <person name="Steige K."/>
            <person name="Platts A.E."/>
            <person name="Escobar J.S."/>
            <person name="Newman L.K."/>
            <person name="Wang W."/>
            <person name="Mandakova T."/>
            <person name="Vello E."/>
            <person name="Smith L.M."/>
            <person name="Henz S.R."/>
            <person name="Steffen J."/>
            <person name="Takuno S."/>
            <person name="Brandvain Y."/>
            <person name="Coop G."/>
            <person name="Andolfatto P."/>
            <person name="Hu T.T."/>
            <person name="Blanchette M."/>
            <person name="Clark R.M."/>
            <person name="Quesneville H."/>
            <person name="Nordborg M."/>
            <person name="Gaut B.S."/>
            <person name="Lysak M.A."/>
            <person name="Jenkins J."/>
            <person name="Grimwood J."/>
            <person name="Chapman J."/>
            <person name="Prochnik S."/>
            <person name="Shu S."/>
            <person name="Rokhsar D."/>
            <person name="Schmutz J."/>
            <person name="Weigel D."/>
            <person name="Wright S.I."/>
        </authorList>
    </citation>
    <scope>NUCLEOTIDE SEQUENCE [LARGE SCALE GENOMIC DNA]</scope>
    <source>
        <strain evidence="8">cv. Monte Gargano</strain>
    </source>
</reference>
<dbReference type="eggNOG" id="ENOG502RJNC">
    <property type="taxonomic scope" value="Eukaryota"/>
</dbReference>
<keyword evidence="8" id="KW-1185">Reference proteome</keyword>
<dbReference type="PROSITE" id="PS50966">
    <property type="entry name" value="ZF_SWIM"/>
    <property type="match status" value="1"/>
</dbReference>
<evidence type="ECO:0000259" key="6">
    <source>
        <dbReference type="PROSITE" id="PS50966"/>
    </source>
</evidence>
<dbReference type="SMART" id="SM00575">
    <property type="entry name" value="ZnF_PMZ"/>
    <property type="match status" value="1"/>
</dbReference>
<dbReference type="InterPro" id="IPR004332">
    <property type="entry name" value="Transposase_MuDR"/>
</dbReference>
<proteinExistence type="predicted"/>
<dbReference type="PANTHER" id="PTHR31973:SF113">
    <property type="entry name" value="PROTEIN FAR1-RELATED SEQUENCE 5-LIKE"/>
    <property type="match status" value="1"/>
</dbReference>
<organism evidence="7 8">
    <name type="scientific">Capsella rubella</name>
    <dbReference type="NCBI Taxonomy" id="81985"/>
    <lineage>
        <taxon>Eukaryota</taxon>
        <taxon>Viridiplantae</taxon>
        <taxon>Streptophyta</taxon>
        <taxon>Embryophyta</taxon>
        <taxon>Tracheophyta</taxon>
        <taxon>Spermatophyta</taxon>
        <taxon>Magnoliopsida</taxon>
        <taxon>eudicotyledons</taxon>
        <taxon>Gunneridae</taxon>
        <taxon>Pentapetalae</taxon>
        <taxon>rosids</taxon>
        <taxon>malvids</taxon>
        <taxon>Brassicales</taxon>
        <taxon>Brassicaceae</taxon>
        <taxon>Camelineae</taxon>
        <taxon>Capsella</taxon>
    </lineage>
</organism>